<organism evidence="1 2">
    <name type="scientific">Trichocladium antarcticum</name>
    <dbReference type="NCBI Taxonomy" id="1450529"/>
    <lineage>
        <taxon>Eukaryota</taxon>
        <taxon>Fungi</taxon>
        <taxon>Dikarya</taxon>
        <taxon>Ascomycota</taxon>
        <taxon>Pezizomycotina</taxon>
        <taxon>Sordariomycetes</taxon>
        <taxon>Sordariomycetidae</taxon>
        <taxon>Sordariales</taxon>
        <taxon>Chaetomiaceae</taxon>
        <taxon>Trichocladium</taxon>
    </lineage>
</organism>
<reference evidence="1" key="1">
    <citation type="journal article" date="2023" name="Mol. Phylogenet. Evol.">
        <title>Genome-scale phylogeny and comparative genomics of the fungal order Sordariales.</title>
        <authorList>
            <person name="Hensen N."/>
            <person name="Bonometti L."/>
            <person name="Westerberg I."/>
            <person name="Brannstrom I.O."/>
            <person name="Guillou S."/>
            <person name="Cros-Aarteil S."/>
            <person name="Calhoun S."/>
            <person name="Haridas S."/>
            <person name="Kuo A."/>
            <person name="Mondo S."/>
            <person name="Pangilinan J."/>
            <person name="Riley R."/>
            <person name="LaButti K."/>
            <person name="Andreopoulos B."/>
            <person name="Lipzen A."/>
            <person name="Chen C."/>
            <person name="Yan M."/>
            <person name="Daum C."/>
            <person name="Ng V."/>
            <person name="Clum A."/>
            <person name="Steindorff A."/>
            <person name="Ohm R.A."/>
            <person name="Martin F."/>
            <person name="Silar P."/>
            <person name="Natvig D.O."/>
            <person name="Lalanne C."/>
            <person name="Gautier V."/>
            <person name="Ament-Velasquez S.L."/>
            <person name="Kruys A."/>
            <person name="Hutchinson M.I."/>
            <person name="Powell A.J."/>
            <person name="Barry K."/>
            <person name="Miller A.N."/>
            <person name="Grigoriev I.V."/>
            <person name="Debuchy R."/>
            <person name="Gladieux P."/>
            <person name="Hiltunen Thoren M."/>
            <person name="Johannesson H."/>
        </authorList>
    </citation>
    <scope>NUCLEOTIDE SEQUENCE</scope>
    <source>
        <strain evidence="1">CBS 123565</strain>
    </source>
</reference>
<accession>A0AAN6UQJ7</accession>
<dbReference type="Proteomes" id="UP001304895">
    <property type="component" value="Unassembled WGS sequence"/>
</dbReference>
<evidence type="ECO:0000313" key="1">
    <source>
        <dbReference type="EMBL" id="KAK4137114.1"/>
    </source>
</evidence>
<sequence length="72" mass="8258">MVVVANGMSGYARQIQQEIRTNSIFGRVLLLPSRPVAYATTTFFEEHSANSDHLPWRLLGPRLVKCRIWTQQ</sequence>
<dbReference type="AlphaFoldDB" id="A0AAN6UQJ7"/>
<protein>
    <submittedName>
        <fullName evidence="1">Uncharacterized protein</fullName>
    </submittedName>
</protein>
<reference evidence="1" key="2">
    <citation type="submission" date="2023-05" db="EMBL/GenBank/DDBJ databases">
        <authorList>
            <consortium name="Lawrence Berkeley National Laboratory"/>
            <person name="Steindorff A."/>
            <person name="Hensen N."/>
            <person name="Bonometti L."/>
            <person name="Westerberg I."/>
            <person name="Brannstrom I.O."/>
            <person name="Guillou S."/>
            <person name="Cros-Aarteil S."/>
            <person name="Calhoun S."/>
            <person name="Haridas S."/>
            <person name="Kuo A."/>
            <person name="Mondo S."/>
            <person name="Pangilinan J."/>
            <person name="Riley R."/>
            <person name="Labutti K."/>
            <person name="Andreopoulos B."/>
            <person name="Lipzen A."/>
            <person name="Chen C."/>
            <person name="Yanf M."/>
            <person name="Daum C."/>
            <person name="Ng V."/>
            <person name="Clum A."/>
            <person name="Ohm R."/>
            <person name="Martin F."/>
            <person name="Silar P."/>
            <person name="Natvig D."/>
            <person name="Lalanne C."/>
            <person name="Gautier V."/>
            <person name="Ament-Velasquez S.L."/>
            <person name="Kruys A."/>
            <person name="Hutchinson M.I."/>
            <person name="Powell A.J."/>
            <person name="Barry K."/>
            <person name="Miller A.N."/>
            <person name="Grigoriev I.V."/>
            <person name="Debuchy R."/>
            <person name="Gladieux P."/>
            <person name="Thoren M.H."/>
            <person name="Johannesson H."/>
        </authorList>
    </citation>
    <scope>NUCLEOTIDE SEQUENCE</scope>
    <source>
        <strain evidence="1">CBS 123565</strain>
    </source>
</reference>
<proteinExistence type="predicted"/>
<evidence type="ECO:0000313" key="2">
    <source>
        <dbReference type="Proteomes" id="UP001304895"/>
    </source>
</evidence>
<keyword evidence="2" id="KW-1185">Reference proteome</keyword>
<comment type="caution">
    <text evidence="1">The sequence shown here is derived from an EMBL/GenBank/DDBJ whole genome shotgun (WGS) entry which is preliminary data.</text>
</comment>
<dbReference type="EMBL" id="MU853402">
    <property type="protein sequence ID" value="KAK4137114.1"/>
    <property type="molecule type" value="Genomic_DNA"/>
</dbReference>
<gene>
    <name evidence="1" type="ORF">BT67DRAFT_438370</name>
</gene>
<name>A0AAN6UQJ7_9PEZI</name>